<dbReference type="SUPFAM" id="SSF52540">
    <property type="entry name" value="P-loop containing nucleoside triphosphate hydrolases"/>
    <property type="match status" value="1"/>
</dbReference>
<protein>
    <recommendedName>
        <fullName evidence="1">NB-ARC domain-containing protein</fullName>
    </recommendedName>
</protein>
<organism evidence="2 3">
    <name type="scientific">Anabaena lutea FACHB-196</name>
    <dbReference type="NCBI Taxonomy" id="2692881"/>
    <lineage>
        <taxon>Bacteria</taxon>
        <taxon>Bacillati</taxon>
        <taxon>Cyanobacteriota</taxon>
        <taxon>Cyanophyceae</taxon>
        <taxon>Nostocales</taxon>
        <taxon>Nostocaceae</taxon>
        <taxon>Anabaena</taxon>
    </lineage>
</organism>
<proteinExistence type="predicted"/>
<accession>A0ABR8FCR2</accession>
<dbReference type="PANTHER" id="PTHR36766">
    <property type="entry name" value="PLANT BROAD-SPECTRUM MILDEW RESISTANCE PROTEIN RPW8"/>
    <property type="match status" value="1"/>
</dbReference>
<keyword evidence="3" id="KW-1185">Reference proteome</keyword>
<feature type="domain" description="NB-ARC" evidence="1">
    <location>
        <begin position="144"/>
        <end position="238"/>
    </location>
</feature>
<dbReference type="RefSeq" id="WP_190713513.1">
    <property type="nucleotide sequence ID" value="NZ_JACJST010000006.1"/>
</dbReference>
<dbReference type="Pfam" id="PF00931">
    <property type="entry name" value="NB-ARC"/>
    <property type="match status" value="1"/>
</dbReference>
<comment type="caution">
    <text evidence="2">The sequence shown here is derived from an EMBL/GenBank/DDBJ whole genome shotgun (WGS) entry which is preliminary data.</text>
</comment>
<dbReference type="PRINTS" id="PR00364">
    <property type="entry name" value="DISEASERSIST"/>
</dbReference>
<name>A0ABR8FCR2_9NOST</name>
<dbReference type="EMBL" id="JACJST010000006">
    <property type="protein sequence ID" value="MBD2568017.1"/>
    <property type="molecule type" value="Genomic_DNA"/>
</dbReference>
<dbReference type="Gene3D" id="3.40.50.300">
    <property type="entry name" value="P-loop containing nucleotide triphosphate hydrolases"/>
    <property type="match status" value="1"/>
</dbReference>
<dbReference type="InterPro" id="IPR027417">
    <property type="entry name" value="P-loop_NTPase"/>
</dbReference>
<reference evidence="2 3" key="1">
    <citation type="journal article" date="2020" name="ISME J.">
        <title>Comparative genomics reveals insights into cyanobacterial evolution and habitat adaptation.</title>
        <authorList>
            <person name="Chen M.Y."/>
            <person name="Teng W.K."/>
            <person name="Zhao L."/>
            <person name="Hu C.X."/>
            <person name="Zhou Y.K."/>
            <person name="Han B.P."/>
            <person name="Song L.R."/>
            <person name="Shu W.S."/>
        </authorList>
    </citation>
    <scope>NUCLEOTIDE SEQUENCE [LARGE SCALE GENOMIC DNA]</scope>
    <source>
        <strain evidence="2 3">FACHB-196</strain>
    </source>
</reference>
<dbReference type="Proteomes" id="UP000640531">
    <property type="component" value="Unassembled WGS sequence"/>
</dbReference>
<sequence>MLSKDTQTMKAREIITKFKDCLRVKIQEEKQKDSNFDAKDWNLDALEEAILEYSLEGKSYKEMKIPNYSPIGIMHIKGPGLFKKLEKITGTEVRKISCRLVLIRFLEQNGEEINESTTNLLSHINLNVAPDISDFYGREQELCNLETWIIRDRCRLVGIFGMTGIGKTALVRQLEQRMQEHFEYVLFKNLEDSPSLEDILTDMEEYFSNTHSETNINRRISNLVKYLNKYHCLLIFDQWEGVMKGSEISENQQNNYHKFLKKIEIEQDKSCLVFTSLRRPKTMDLMLNKNAIREFSLSGLKNEDAEILLTKWGLSNPGIEALITQYKGHPLALNIASGIIQRHHNNQIAQFLEGTVFIDDVLLGLLDKQFSYLSKLEIDIMQYLATEKEPKLLLQIYEYFTSHFQSDIIQAVDKLWQIRLIEQESIQDIRIFYSLNPLIEKYIRKRYKEVLNVT</sequence>
<evidence type="ECO:0000313" key="2">
    <source>
        <dbReference type="EMBL" id="MBD2568017.1"/>
    </source>
</evidence>
<gene>
    <name evidence="2" type="ORF">H6G59_08865</name>
</gene>
<dbReference type="InterPro" id="IPR002182">
    <property type="entry name" value="NB-ARC"/>
</dbReference>
<evidence type="ECO:0000313" key="3">
    <source>
        <dbReference type="Proteomes" id="UP000640531"/>
    </source>
</evidence>
<evidence type="ECO:0000259" key="1">
    <source>
        <dbReference type="Pfam" id="PF00931"/>
    </source>
</evidence>